<dbReference type="Pfam" id="PF05305">
    <property type="entry name" value="DUF732"/>
    <property type="match status" value="1"/>
</dbReference>
<feature type="domain" description="DUF732" evidence="1">
    <location>
        <begin position="22"/>
        <end position="97"/>
    </location>
</feature>
<name>A0ABT2MA70_9MYCO</name>
<evidence type="ECO:0000259" key="1">
    <source>
        <dbReference type="Pfam" id="PF05305"/>
    </source>
</evidence>
<reference evidence="3" key="1">
    <citation type="submission" date="2023-07" db="EMBL/GenBank/DDBJ databases">
        <authorList>
            <person name="Deng Y."/>
            <person name="Zhang Y.-Q."/>
        </authorList>
    </citation>
    <scope>NUCLEOTIDE SEQUENCE [LARGE SCALE GENOMIC DNA]</scope>
    <source>
        <strain evidence="3">CPCC 205710</strain>
    </source>
</reference>
<keyword evidence="3" id="KW-1185">Reference proteome</keyword>
<accession>A0ABT2MA70</accession>
<organism evidence="2 3">
    <name type="scientific">Mycobacterium deserti</name>
    <dbReference type="NCBI Taxonomy" id="2978347"/>
    <lineage>
        <taxon>Bacteria</taxon>
        <taxon>Bacillati</taxon>
        <taxon>Actinomycetota</taxon>
        <taxon>Actinomycetes</taxon>
        <taxon>Mycobacteriales</taxon>
        <taxon>Mycobacteriaceae</taxon>
        <taxon>Mycobacterium</taxon>
    </lineage>
</organism>
<comment type="caution">
    <text evidence="2">The sequence shown here is derived from an EMBL/GenBank/DDBJ whole genome shotgun (WGS) entry which is preliminary data.</text>
</comment>
<evidence type="ECO:0000313" key="3">
    <source>
        <dbReference type="Proteomes" id="UP001206639"/>
    </source>
</evidence>
<proteinExistence type="predicted"/>
<dbReference type="EMBL" id="JAODWD010000003">
    <property type="protein sequence ID" value="MCT7659142.1"/>
    <property type="molecule type" value="Genomic_DNA"/>
</dbReference>
<evidence type="ECO:0000313" key="2">
    <source>
        <dbReference type="EMBL" id="MCT7659142.1"/>
    </source>
</evidence>
<gene>
    <name evidence="2" type="ORF">N4S67_11990</name>
</gene>
<dbReference type="RefSeq" id="WP_260993212.1">
    <property type="nucleotide sequence ID" value="NZ_JAODWD010000003.1"/>
</dbReference>
<sequence length="105" mass="10810">MALVVGGGVAMVPPASANPEQEYEFLQALGSLGSDYASWPEFLSGIEPVPVGYQVCSALDRGGEPLAPVLQAAGNSPYPDYYAAIFAGYAVGHLCPEHTGKVGPV</sequence>
<protein>
    <submittedName>
        <fullName evidence="2">DUF732 domain-containing protein</fullName>
    </submittedName>
</protein>
<dbReference type="Proteomes" id="UP001206639">
    <property type="component" value="Unassembled WGS sequence"/>
</dbReference>
<dbReference type="InterPro" id="IPR007969">
    <property type="entry name" value="DUF732"/>
</dbReference>